<reference evidence="2" key="1">
    <citation type="submission" date="2019-11" db="EMBL/GenBank/DDBJ databases">
        <title>Microbial mats filling the niche in hypersaline microbial mats.</title>
        <authorList>
            <person name="Wong H.L."/>
            <person name="Macleod F.I."/>
            <person name="White R.A. III"/>
            <person name="Burns B.P."/>
        </authorList>
    </citation>
    <scope>NUCLEOTIDE SEQUENCE</scope>
    <source>
        <strain evidence="2">Rbin_158</strain>
    </source>
</reference>
<dbReference type="Proteomes" id="UP000649604">
    <property type="component" value="Unassembled WGS sequence"/>
</dbReference>
<evidence type="ECO:0000259" key="1">
    <source>
        <dbReference type="SMART" id="SM00470"/>
    </source>
</evidence>
<sequence length="282" mass="32576">MWSGSHINLPKMIRLRRKKTLKCFDDVLRQLRSPMIVDAGLRVIETSRISGSVDKCGVLDTHFRPLRKPERRERQRRSRIAQKTQELAFGYGFMSPIDVYRVQADYYVLDGHRRVAAAKAQGIAYLDAYVKEYLDQSDKEAVEGANLRRKFEHTAQLKEPIRLDHPTGYGTLLREIAAFPQGQAPPDKAHQWFLQVFLPFTNAIRDSRLPTIYPNLRAEDIFVLIADFYHECLGGWPSQASPETMISGFLFARKLPQHRLYRSLPFRLLGAALKRLRPLGRE</sequence>
<dbReference type="InterPro" id="IPR036086">
    <property type="entry name" value="ParB/Sulfiredoxin_sf"/>
</dbReference>
<dbReference type="Pfam" id="PF02195">
    <property type="entry name" value="ParB_N"/>
    <property type="match status" value="1"/>
</dbReference>
<organism evidence="2 3">
    <name type="scientific">candidate division KSB3 bacterium</name>
    <dbReference type="NCBI Taxonomy" id="2044937"/>
    <lineage>
        <taxon>Bacteria</taxon>
        <taxon>candidate division KSB3</taxon>
    </lineage>
</organism>
<accession>A0A9D5K171</accession>
<dbReference type="EMBL" id="WJJP01000737">
    <property type="protein sequence ID" value="MBD3327457.1"/>
    <property type="molecule type" value="Genomic_DNA"/>
</dbReference>
<evidence type="ECO:0000313" key="2">
    <source>
        <dbReference type="EMBL" id="MBD3327457.1"/>
    </source>
</evidence>
<dbReference type="SUPFAM" id="SSF110849">
    <property type="entry name" value="ParB/Sulfiredoxin"/>
    <property type="match status" value="1"/>
</dbReference>
<feature type="domain" description="ParB-like N-terminal" evidence="1">
    <location>
        <begin position="62"/>
        <end position="146"/>
    </location>
</feature>
<gene>
    <name evidence="2" type="ORF">GF339_22920</name>
</gene>
<proteinExistence type="predicted"/>
<comment type="caution">
    <text evidence="2">The sequence shown here is derived from an EMBL/GenBank/DDBJ whole genome shotgun (WGS) entry which is preliminary data.</text>
</comment>
<evidence type="ECO:0000313" key="3">
    <source>
        <dbReference type="Proteomes" id="UP000649604"/>
    </source>
</evidence>
<dbReference type="Gene3D" id="3.90.1530.10">
    <property type="entry name" value="Conserved hypothetical protein from pyrococcus furiosus pfu- 392566-001, ParB domain"/>
    <property type="match status" value="1"/>
</dbReference>
<dbReference type="InterPro" id="IPR003115">
    <property type="entry name" value="ParB_N"/>
</dbReference>
<protein>
    <recommendedName>
        <fullName evidence="1">ParB-like N-terminal domain-containing protein</fullName>
    </recommendedName>
</protein>
<name>A0A9D5K171_9BACT</name>
<dbReference type="AlphaFoldDB" id="A0A9D5K171"/>
<dbReference type="SMART" id="SM00470">
    <property type="entry name" value="ParB"/>
    <property type="match status" value="1"/>
</dbReference>